<gene>
    <name evidence="2" type="ORF">BYL167_LOCUS21321</name>
    <name evidence="1" type="ORF">GIL414_LOCUS17573</name>
</gene>
<dbReference type="Proteomes" id="UP000681720">
    <property type="component" value="Unassembled WGS sequence"/>
</dbReference>
<evidence type="ECO:0000313" key="2">
    <source>
        <dbReference type="EMBL" id="CAF4146816.1"/>
    </source>
</evidence>
<evidence type="ECO:0000313" key="3">
    <source>
        <dbReference type="Proteomes" id="UP000681720"/>
    </source>
</evidence>
<sequence length="182" mass="21770">MITTKADKLLKSLIDAGVSLTDFTILAITILRIQRDFKTDNEGRRQRDHSRQKDRLREKYRMEQQLKEEEQRKIKGLVKLRELGYVIGDDTFQTPNNNITDSIDQYSINYIENKDTKIKTDPLSLPYSKEINDMKEKQRDCCITFNIDYDLRLHQQALERACRRAKRNIYEVFYRIFLSIRN</sequence>
<dbReference type="AlphaFoldDB" id="A0A8S2QSR1"/>
<proteinExistence type="predicted"/>
<protein>
    <submittedName>
        <fullName evidence="1">Uncharacterized protein</fullName>
    </submittedName>
</protein>
<accession>A0A8S2QSR1</accession>
<reference evidence="1" key="1">
    <citation type="submission" date="2021-02" db="EMBL/GenBank/DDBJ databases">
        <authorList>
            <person name="Nowell W R."/>
        </authorList>
    </citation>
    <scope>NUCLEOTIDE SEQUENCE</scope>
</reference>
<dbReference type="EMBL" id="CAJOBJ010008395">
    <property type="protein sequence ID" value="CAF4111021.1"/>
    <property type="molecule type" value="Genomic_DNA"/>
</dbReference>
<comment type="caution">
    <text evidence="1">The sequence shown here is derived from an EMBL/GenBank/DDBJ whole genome shotgun (WGS) entry which is preliminary data.</text>
</comment>
<name>A0A8S2QSR1_9BILA</name>
<dbReference type="EMBL" id="CAJOBH010009682">
    <property type="protein sequence ID" value="CAF4146816.1"/>
    <property type="molecule type" value="Genomic_DNA"/>
</dbReference>
<evidence type="ECO:0000313" key="1">
    <source>
        <dbReference type="EMBL" id="CAF4111021.1"/>
    </source>
</evidence>
<organism evidence="1 3">
    <name type="scientific">Rotaria magnacalcarata</name>
    <dbReference type="NCBI Taxonomy" id="392030"/>
    <lineage>
        <taxon>Eukaryota</taxon>
        <taxon>Metazoa</taxon>
        <taxon>Spiralia</taxon>
        <taxon>Gnathifera</taxon>
        <taxon>Rotifera</taxon>
        <taxon>Eurotatoria</taxon>
        <taxon>Bdelloidea</taxon>
        <taxon>Philodinida</taxon>
        <taxon>Philodinidae</taxon>
        <taxon>Rotaria</taxon>
    </lineage>
</organism>
<dbReference type="Proteomes" id="UP000681967">
    <property type="component" value="Unassembled WGS sequence"/>
</dbReference>